<feature type="domain" description="ABC3 transporter permease C-terminal" evidence="8">
    <location>
        <begin position="759"/>
        <end position="878"/>
    </location>
</feature>
<evidence type="ECO:0000313" key="10">
    <source>
        <dbReference type="EMBL" id="AMY11193.1"/>
    </source>
</evidence>
<evidence type="ECO:0000313" key="11">
    <source>
        <dbReference type="Proteomes" id="UP000076079"/>
    </source>
</evidence>
<protein>
    <submittedName>
        <fullName evidence="10">Putative ABC transporter permease YknZ</fullName>
    </submittedName>
</protein>
<keyword evidence="3 7" id="KW-0812">Transmembrane</keyword>
<feature type="domain" description="MacB-like periplasmic core" evidence="9">
    <location>
        <begin position="97"/>
        <end position="311"/>
    </location>
</feature>
<proteinExistence type="inferred from homology"/>
<evidence type="ECO:0000256" key="7">
    <source>
        <dbReference type="SAM" id="Phobius"/>
    </source>
</evidence>
<organism evidence="10 11">
    <name type="scientific">Luteitalea pratensis</name>
    <dbReference type="NCBI Taxonomy" id="1855912"/>
    <lineage>
        <taxon>Bacteria</taxon>
        <taxon>Pseudomonadati</taxon>
        <taxon>Acidobacteriota</taxon>
        <taxon>Vicinamibacteria</taxon>
        <taxon>Vicinamibacterales</taxon>
        <taxon>Vicinamibacteraceae</taxon>
        <taxon>Luteitalea</taxon>
    </lineage>
</organism>
<dbReference type="PANTHER" id="PTHR30572:SF4">
    <property type="entry name" value="ABC TRANSPORTER PERMEASE YTRF"/>
    <property type="match status" value="1"/>
</dbReference>
<dbReference type="AlphaFoldDB" id="A0A143PSQ9"/>
<feature type="transmembrane region" description="Helical" evidence="7">
    <location>
        <begin position="396"/>
        <end position="418"/>
    </location>
</feature>
<dbReference type="PANTHER" id="PTHR30572">
    <property type="entry name" value="MEMBRANE COMPONENT OF TRANSPORTER-RELATED"/>
    <property type="match status" value="1"/>
</dbReference>
<dbReference type="Pfam" id="PF12704">
    <property type="entry name" value="MacB_PCD"/>
    <property type="match status" value="2"/>
</dbReference>
<dbReference type="KEGG" id="abac:LuPra_04440"/>
<dbReference type="InterPro" id="IPR050250">
    <property type="entry name" value="Macrolide_Exporter_MacB"/>
</dbReference>
<keyword evidence="5 7" id="KW-0472">Membrane</keyword>
<dbReference type="STRING" id="1855912.LuPra_04440"/>
<accession>A0A143PSQ9</accession>
<feature type="transmembrane region" description="Helical" evidence="7">
    <location>
        <begin position="500"/>
        <end position="520"/>
    </location>
</feature>
<sequence>MNLRSWSLRARAMFARSRVERELDEELAFHIDREVQKLIDEGVPEADARVAARRRFGSMPGIADECRDARGINAIDNIVRDTRYALRGFARAPLVSLTIIATVGLGLGLVAAAFTFLSTFLFRVDRVPDIHEMFAVERARTGGDPSPPFTRGQFDALARDTRVFTGTYAEFADLDSHVEGRTMTGSLVTGNFFQVLGVHAAMGRALTQSDDEPLAGRQVMVLSHRGWERMFARDPAILGRELLVNGLTFQIVGVMPEGFRGLMVGPPDYWAPLSLLGQLLPAHRDRPSEAGVGIIGRLRPGLTPQQARAELAVWDGAQEARDPNEKGVSDVVLTPRRGTVPQPLEAVIVTAPLFFAFGLILLIGCANVTNLLLARGVARQREIGIRLSIGATRRRIVFQLLTESLLLALVAAAAGYVISRVVLRGIINGVMTSIPSAIGDVRLRVPDADWRVLLFLVIGAVLSTAFFGLTPALQATRIEPVRTIRGEVTRDTRPGRARSFLIGLQVSASALLLICAAVFLRSTFTAAIESPGVRISDIVVVRVSSEEARMAMVQAVSDEPSVAAIAASWPSALSTGPRVVAETDTGKTTLPCQFVSPEYFGLLGIEVLQGRGFMPAERSSNLSVAVVSEATARRLWPTGQAVGQVLRLDRDTGAGVITPGEPVLESRTVTVVGVVKDVAGFRIAPLEAAVVYVPTSAAMPGTSLIARVHGDATRAQESLVTRLSAIDPNMANRGQVGAMVWVTRMVTYFLWLAFWLTVVLGALALALTLSGLFGVLSYLVERRSREIGIRMALGAAASDVTRLVLLQTIRPVGIGLAIGALAAAGLAVLLLASPAAAGLGGIVRVLDPVSYAAAGVVIVAACLAAAAIPAARAARLNPTAALRQE</sequence>
<dbReference type="Pfam" id="PF02687">
    <property type="entry name" value="FtsX"/>
    <property type="match status" value="2"/>
</dbReference>
<keyword evidence="11" id="KW-1185">Reference proteome</keyword>
<dbReference type="Proteomes" id="UP000076079">
    <property type="component" value="Chromosome"/>
</dbReference>
<comment type="subcellular location">
    <subcellularLocation>
        <location evidence="1">Cell membrane</location>
        <topology evidence="1">Multi-pass membrane protein</topology>
    </subcellularLocation>
</comment>
<reference evidence="11" key="2">
    <citation type="submission" date="2016-04" db="EMBL/GenBank/DDBJ databases">
        <title>First Complete Genome Sequence of a Subdivision 6 Acidobacterium.</title>
        <authorList>
            <person name="Huang S."/>
            <person name="Vieira S."/>
            <person name="Bunk B."/>
            <person name="Riedel T."/>
            <person name="Sproeer C."/>
            <person name="Overmann J."/>
        </authorList>
    </citation>
    <scope>NUCLEOTIDE SEQUENCE [LARGE SCALE GENOMIC DNA]</scope>
    <source>
        <strain evidence="11">DSM 100886 HEG_-6_39</strain>
    </source>
</reference>
<dbReference type="EMBL" id="CP015136">
    <property type="protein sequence ID" value="AMY11193.1"/>
    <property type="molecule type" value="Genomic_DNA"/>
</dbReference>
<evidence type="ECO:0000259" key="8">
    <source>
        <dbReference type="Pfam" id="PF02687"/>
    </source>
</evidence>
<feature type="domain" description="MacB-like periplasmic core" evidence="9">
    <location>
        <begin position="517"/>
        <end position="710"/>
    </location>
</feature>
<dbReference type="OrthoDB" id="127408at2"/>
<evidence type="ECO:0000256" key="5">
    <source>
        <dbReference type="ARBA" id="ARBA00023136"/>
    </source>
</evidence>
<feature type="transmembrane region" description="Helical" evidence="7">
    <location>
        <begin position="812"/>
        <end position="837"/>
    </location>
</feature>
<comment type="similarity">
    <text evidence="6">Belongs to the ABC-4 integral membrane protein family.</text>
</comment>
<name>A0A143PSQ9_LUTPR</name>
<feature type="transmembrane region" description="Helical" evidence="7">
    <location>
        <begin position="849"/>
        <end position="868"/>
    </location>
</feature>
<evidence type="ECO:0000256" key="1">
    <source>
        <dbReference type="ARBA" id="ARBA00004651"/>
    </source>
</evidence>
<evidence type="ECO:0000259" key="9">
    <source>
        <dbReference type="Pfam" id="PF12704"/>
    </source>
</evidence>
<evidence type="ECO:0000256" key="6">
    <source>
        <dbReference type="ARBA" id="ARBA00038076"/>
    </source>
</evidence>
<keyword evidence="2" id="KW-1003">Cell membrane</keyword>
<feature type="transmembrane region" description="Helical" evidence="7">
    <location>
        <begin position="452"/>
        <end position="473"/>
    </location>
</feature>
<gene>
    <name evidence="10" type="primary">yknZ_3</name>
    <name evidence="10" type="ORF">LuPra_04440</name>
</gene>
<feature type="transmembrane region" description="Helical" evidence="7">
    <location>
        <begin position="353"/>
        <end position="375"/>
    </location>
</feature>
<dbReference type="GO" id="GO:0022857">
    <property type="term" value="F:transmembrane transporter activity"/>
    <property type="evidence" value="ECO:0007669"/>
    <property type="project" value="TreeGrafter"/>
</dbReference>
<feature type="domain" description="ABC3 transporter permease C-terminal" evidence="8">
    <location>
        <begin position="355"/>
        <end position="480"/>
    </location>
</feature>
<evidence type="ECO:0000256" key="3">
    <source>
        <dbReference type="ARBA" id="ARBA00022692"/>
    </source>
</evidence>
<feature type="transmembrane region" description="Helical" evidence="7">
    <location>
        <begin position="748"/>
        <end position="780"/>
    </location>
</feature>
<dbReference type="InterPro" id="IPR047928">
    <property type="entry name" value="Perm_prefix_1"/>
</dbReference>
<evidence type="ECO:0000256" key="2">
    <source>
        <dbReference type="ARBA" id="ARBA00022475"/>
    </source>
</evidence>
<dbReference type="RefSeq" id="WP_110172765.1">
    <property type="nucleotide sequence ID" value="NZ_CP015136.1"/>
</dbReference>
<dbReference type="InterPro" id="IPR003838">
    <property type="entry name" value="ABC3_permease_C"/>
</dbReference>
<evidence type="ECO:0000256" key="4">
    <source>
        <dbReference type="ARBA" id="ARBA00022989"/>
    </source>
</evidence>
<dbReference type="InterPro" id="IPR025857">
    <property type="entry name" value="MacB_PCD"/>
</dbReference>
<feature type="transmembrane region" description="Helical" evidence="7">
    <location>
        <begin position="94"/>
        <end position="122"/>
    </location>
</feature>
<dbReference type="NCBIfam" id="NF038403">
    <property type="entry name" value="perm_prefix_1"/>
    <property type="match status" value="1"/>
</dbReference>
<reference evidence="10 11" key="1">
    <citation type="journal article" date="2016" name="Genome Announc.">
        <title>First Complete Genome Sequence of a Subdivision 6 Acidobacterium Strain.</title>
        <authorList>
            <person name="Huang S."/>
            <person name="Vieira S."/>
            <person name="Bunk B."/>
            <person name="Riedel T."/>
            <person name="Sproer C."/>
            <person name="Overmann J."/>
        </authorList>
    </citation>
    <scope>NUCLEOTIDE SEQUENCE [LARGE SCALE GENOMIC DNA]</scope>
    <source>
        <strain evidence="11">DSM 100886 HEG_-6_39</strain>
    </source>
</reference>
<dbReference type="GO" id="GO:0005886">
    <property type="term" value="C:plasma membrane"/>
    <property type="evidence" value="ECO:0007669"/>
    <property type="project" value="UniProtKB-SubCell"/>
</dbReference>
<keyword evidence="4 7" id="KW-1133">Transmembrane helix</keyword>